<protein>
    <submittedName>
        <fullName evidence="7">MAPEG family protein</fullName>
    </submittedName>
</protein>
<dbReference type="PANTHER" id="PTHR35371:SF1">
    <property type="entry name" value="BLR7753 PROTEIN"/>
    <property type="match status" value="1"/>
</dbReference>
<accession>A0ABV7CPC1</accession>
<dbReference type="RefSeq" id="WP_377127935.1">
    <property type="nucleotide sequence ID" value="NZ_JBHRSD010000040.1"/>
</dbReference>
<evidence type="ECO:0000256" key="5">
    <source>
        <dbReference type="SAM" id="Phobius"/>
    </source>
</evidence>
<organism evidence="7 8">
    <name type="scientific">Pseudoalteromonas fenneropenaei</name>
    <dbReference type="NCBI Taxonomy" id="1737459"/>
    <lineage>
        <taxon>Bacteria</taxon>
        <taxon>Pseudomonadati</taxon>
        <taxon>Pseudomonadota</taxon>
        <taxon>Gammaproteobacteria</taxon>
        <taxon>Alteromonadales</taxon>
        <taxon>Pseudoalteromonadaceae</taxon>
        <taxon>Pseudoalteromonas</taxon>
    </lineage>
</organism>
<evidence type="ECO:0000256" key="2">
    <source>
        <dbReference type="ARBA" id="ARBA00022692"/>
    </source>
</evidence>
<evidence type="ECO:0000256" key="3">
    <source>
        <dbReference type="ARBA" id="ARBA00022989"/>
    </source>
</evidence>
<feature type="chain" id="PRO_5046005407" evidence="6">
    <location>
        <begin position="26"/>
        <end position="127"/>
    </location>
</feature>
<comment type="caution">
    <text evidence="7">The sequence shown here is derived from an EMBL/GenBank/DDBJ whole genome shotgun (WGS) entry which is preliminary data.</text>
</comment>
<dbReference type="InterPro" id="IPR001129">
    <property type="entry name" value="Membr-assoc_MAPEG"/>
</dbReference>
<evidence type="ECO:0000256" key="1">
    <source>
        <dbReference type="ARBA" id="ARBA00004370"/>
    </source>
</evidence>
<evidence type="ECO:0000256" key="4">
    <source>
        <dbReference type="ARBA" id="ARBA00023136"/>
    </source>
</evidence>
<evidence type="ECO:0000313" key="7">
    <source>
        <dbReference type="EMBL" id="MFC3034512.1"/>
    </source>
</evidence>
<dbReference type="InterPro" id="IPR023352">
    <property type="entry name" value="MAPEG-like_dom_sf"/>
</dbReference>
<dbReference type="Gene3D" id="1.20.120.550">
    <property type="entry name" value="Membrane associated eicosanoid/glutathione metabolism-like domain"/>
    <property type="match status" value="1"/>
</dbReference>
<keyword evidence="3 5" id="KW-1133">Transmembrane helix</keyword>
<reference evidence="8" key="1">
    <citation type="journal article" date="2019" name="Int. J. Syst. Evol. Microbiol.">
        <title>The Global Catalogue of Microorganisms (GCM) 10K type strain sequencing project: providing services to taxonomists for standard genome sequencing and annotation.</title>
        <authorList>
            <consortium name="The Broad Institute Genomics Platform"/>
            <consortium name="The Broad Institute Genome Sequencing Center for Infectious Disease"/>
            <person name="Wu L."/>
            <person name="Ma J."/>
        </authorList>
    </citation>
    <scope>NUCLEOTIDE SEQUENCE [LARGE SCALE GENOMIC DNA]</scope>
    <source>
        <strain evidence="8">KCTC 42730</strain>
    </source>
</reference>
<evidence type="ECO:0000256" key="6">
    <source>
        <dbReference type="SAM" id="SignalP"/>
    </source>
</evidence>
<dbReference type="EMBL" id="JBHRSD010000040">
    <property type="protein sequence ID" value="MFC3034512.1"/>
    <property type="molecule type" value="Genomic_DNA"/>
</dbReference>
<keyword evidence="4 5" id="KW-0472">Membrane</keyword>
<dbReference type="Pfam" id="PF01124">
    <property type="entry name" value="MAPEG"/>
    <property type="match status" value="1"/>
</dbReference>
<dbReference type="Proteomes" id="UP001595453">
    <property type="component" value="Unassembled WGS sequence"/>
</dbReference>
<gene>
    <name evidence="7" type="ORF">ACFOEE_18570</name>
</gene>
<feature type="transmembrane region" description="Helical" evidence="5">
    <location>
        <begin position="54"/>
        <end position="74"/>
    </location>
</feature>
<proteinExistence type="predicted"/>
<dbReference type="PANTHER" id="PTHR35371">
    <property type="entry name" value="INNER MEMBRANE PROTEIN"/>
    <property type="match status" value="1"/>
</dbReference>
<evidence type="ECO:0000313" key="8">
    <source>
        <dbReference type="Proteomes" id="UP001595453"/>
    </source>
</evidence>
<keyword evidence="2 5" id="KW-0812">Transmembrane</keyword>
<keyword evidence="6" id="KW-0732">Signal</keyword>
<comment type="subcellular location">
    <subcellularLocation>
        <location evidence="1">Membrane</location>
    </subcellularLocation>
</comment>
<dbReference type="SUPFAM" id="SSF161084">
    <property type="entry name" value="MAPEG domain-like"/>
    <property type="match status" value="1"/>
</dbReference>
<keyword evidence="8" id="KW-1185">Reference proteome</keyword>
<name>A0ABV7CPC1_9GAMM</name>
<feature type="transmembrane region" description="Helical" evidence="5">
    <location>
        <begin position="109"/>
        <end position="126"/>
    </location>
</feature>
<sequence length="127" mass="13766">MTILLSCALLAVLLPYLAKIPVAYAQQQAGGYDNHQPRQQQATLTGLGARAVAAHQNCFEGLIIFAVVFAAVLATNTTGAAVQYLFVTHVVARVVYCICYWLDIHLLRSIVWAVGYLSLLAALVLCF</sequence>
<feature type="signal peptide" evidence="6">
    <location>
        <begin position="1"/>
        <end position="25"/>
    </location>
</feature>